<feature type="compositionally biased region" description="Basic residues" evidence="1">
    <location>
        <begin position="1"/>
        <end position="11"/>
    </location>
</feature>
<dbReference type="Proteomes" id="UP000321046">
    <property type="component" value="Unassembled WGS sequence"/>
</dbReference>
<comment type="caution">
    <text evidence="2">The sequence shown here is derived from an EMBL/GenBank/DDBJ whole genome shotgun (WGS) entry which is preliminary data.</text>
</comment>
<dbReference type="OrthoDB" id="5520464at2"/>
<protein>
    <submittedName>
        <fullName evidence="2">Uncharacterized protein</fullName>
    </submittedName>
</protein>
<evidence type="ECO:0000313" key="3">
    <source>
        <dbReference type="Proteomes" id="UP000321046"/>
    </source>
</evidence>
<proteinExistence type="predicted"/>
<evidence type="ECO:0000313" key="2">
    <source>
        <dbReference type="EMBL" id="TXD31958.1"/>
    </source>
</evidence>
<dbReference type="AlphaFoldDB" id="A0A5C6WY30"/>
<name>A0A5C6WY30_9DELT</name>
<reference evidence="2 3" key="1">
    <citation type="submission" date="2019-08" db="EMBL/GenBank/DDBJ databases">
        <title>Bradymonadales sp. TMQ2.</title>
        <authorList>
            <person name="Liang Q."/>
        </authorList>
    </citation>
    <scope>NUCLEOTIDE SEQUENCE [LARGE SCALE GENOMIC DNA]</scope>
    <source>
        <strain evidence="2 3">TMQ2</strain>
    </source>
</reference>
<gene>
    <name evidence="2" type="ORF">FRC96_19655</name>
</gene>
<feature type="region of interest" description="Disordered" evidence="1">
    <location>
        <begin position="1"/>
        <end position="41"/>
    </location>
</feature>
<accession>A0A5C6WY30</accession>
<dbReference type="RefSeq" id="WP_146977094.1">
    <property type="nucleotide sequence ID" value="NZ_VOSL01000143.1"/>
</dbReference>
<evidence type="ECO:0000256" key="1">
    <source>
        <dbReference type="SAM" id="MobiDB-lite"/>
    </source>
</evidence>
<sequence length="67" mass="7201">MCTHQPRHRIDRRALSTPRVDATRSASSGYQPPRVEPLGPLKALIRGATSKGVDATGGVDMDMPYPG</sequence>
<organism evidence="2 3">
    <name type="scientific">Lujinxingia vulgaris</name>
    <dbReference type="NCBI Taxonomy" id="2600176"/>
    <lineage>
        <taxon>Bacteria</taxon>
        <taxon>Deltaproteobacteria</taxon>
        <taxon>Bradymonadales</taxon>
        <taxon>Lujinxingiaceae</taxon>
        <taxon>Lujinxingia</taxon>
    </lineage>
</organism>
<dbReference type="EMBL" id="VOSL01000143">
    <property type="protein sequence ID" value="TXD31958.1"/>
    <property type="molecule type" value="Genomic_DNA"/>
</dbReference>